<sequence>MGIAYVADVGVVALLLLTGCPGDDIGGNPETGETGDPGPDPVDPLDGDGARPPGSPDLEQRWVAPSTLGNGLVHDTRADVDPGVYAAPLTSGELEIIDDDPLHLG</sequence>
<name>A0A2S9XEF1_9BACT</name>
<gene>
    <name evidence="2" type="ORF">ENSA5_57190</name>
</gene>
<accession>A0A2S9XEF1</accession>
<dbReference type="Proteomes" id="UP000237968">
    <property type="component" value="Unassembled WGS sequence"/>
</dbReference>
<organism evidence="2 3">
    <name type="scientific">Enhygromyxa salina</name>
    <dbReference type="NCBI Taxonomy" id="215803"/>
    <lineage>
        <taxon>Bacteria</taxon>
        <taxon>Pseudomonadati</taxon>
        <taxon>Myxococcota</taxon>
        <taxon>Polyangia</taxon>
        <taxon>Nannocystales</taxon>
        <taxon>Nannocystaceae</taxon>
        <taxon>Enhygromyxa</taxon>
    </lineage>
</organism>
<feature type="compositionally biased region" description="Low complexity" evidence="1">
    <location>
        <begin position="26"/>
        <end position="37"/>
    </location>
</feature>
<feature type="region of interest" description="Disordered" evidence="1">
    <location>
        <begin position="22"/>
        <end position="62"/>
    </location>
</feature>
<keyword evidence="3" id="KW-1185">Reference proteome</keyword>
<proteinExistence type="predicted"/>
<dbReference type="AlphaFoldDB" id="A0A2S9XEF1"/>
<dbReference type="EMBL" id="PVNK01000250">
    <property type="protein sequence ID" value="PRP91244.1"/>
    <property type="molecule type" value="Genomic_DNA"/>
</dbReference>
<evidence type="ECO:0000256" key="1">
    <source>
        <dbReference type="SAM" id="MobiDB-lite"/>
    </source>
</evidence>
<evidence type="ECO:0000313" key="3">
    <source>
        <dbReference type="Proteomes" id="UP000237968"/>
    </source>
</evidence>
<evidence type="ECO:0000313" key="2">
    <source>
        <dbReference type="EMBL" id="PRP91244.1"/>
    </source>
</evidence>
<comment type="caution">
    <text evidence="2">The sequence shown here is derived from an EMBL/GenBank/DDBJ whole genome shotgun (WGS) entry which is preliminary data.</text>
</comment>
<protein>
    <submittedName>
        <fullName evidence="2">Uncharacterized protein</fullName>
    </submittedName>
</protein>
<reference evidence="2 3" key="1">
    <citation type="submission" date="2018-03" db="EMBL/GenBank/DDBJ databases">
        <title>Draft Genome Sequences of the Obligatory Marine Myxobacteria Enhygromyxa salina SWB005.</title>
        <authorList>
            <person name="Poehlein A."/>
            <person name="Moghaddam J.A."/>
            <person name="Harms H."/>
            <person name="Alanjari M."/>
            <person name="Koenig G.M."/>
            <person name="Daniel R."/>
            <person name="Schaeberle T.F."/>
        </authorList>
    </citation>
    <scope>NUCLEOTIDE SEQUENCE [LARGE SCALE GENOMIC DNA]</scope>
    <source>
        <strain evidence="2 3">SWB005</strain>
    </source>
</reference>